<dbReference type="InterPro" id="IPR013154">
    <property type="entry name" value="ADH-like_N"/>
</dbReference>
<dbReference type="SUPFAM" id="SSF51735">
    <property type="entry name" value="NAD(P)-binding Rossmann-fold domains"/>
    <property type="match status" value="1"/>
</dbReference>
<dbReference type="SUPFAM" id="SSF50129">
    <property type="entry name" value="GroES-like"/>
    <property type="match status" value="1"/>
</dbReference>
<dbReference type="RefSeq" id="WP_093468516.1">
    <property type="nucleotide sequence ID" value="NZ_FNST01000002.1"/>
</dbReference>
<comment type="catalytic activity">
    <reaction evidence="8">
        <text>2-deoxy-scyllo-inosamine + NAD(+) = 3-amino-2,3-dideoxy-scyllo-inosose + NADH + H(+)</text>
        <dbReference type="Rhea" id="RHEA:33883"/>
        <dbReference type="ChEBI" id="CHEBI:15378"/>
        <dbReference type="ChEBI" id="CHEBI:57540"/>
        <dbReference type="ChEBI" id="CHEBI:57945"/>
        <dbReference type="ChEBI" id="CHEBI:65002"/>
        <dbReference type="ChEBI" id="CHEBI:65003"/>
        <dbReference type="EC" id="1.1.1.329"/>
    </reaction>
</comment>
<evidence type="ECO:0000256" key="7">
    <source>
        <dbReference type="ARBA" id="ARBA00039387"/>
    </source>
</evidence>
<feature type="domain" description="Alcohol dehydrogenase-like N-terminal" evidence="11">
    <location>
        <begin position="46"/>
        <end position="158"/>
    </location>
</feature>
<evidence type="ECO:0000259" key="10">
    <source>
        <dbReference type="Pfam" id="PF00107"/>
    </source>
</evidence>
<evidence type="ECO:0000256" key="6">
    <source>
        <dbReference type="ARBA" id="ARBA00039102"/>
    </source>
</evidence>
<dbReference type="Pfam" id="PF08240">
    <property type="entry name" value="ADH_N"/>
    <property type="match status" value="1"/>
</dbReference>
<comment type="similarity">
    <text evidence="5">Belongs to the zinc-containing alcohol dehydrogenase family. DOIA dehydrogenase subfamily.</text>
</comment>
<comment type="function">
    <text evidence="3">Catalyzes the oxidation of 2-deoxy-scyllo-inosamine (DOIA) with NAD(+) or NADP(+), forming 3-amino-2,3-dideoxy-scyllo-inosose (amino-DOI).</text>
</comment>
<gene>
    <name evidence="12" type="ORF">SAMN04490356_8100</name>
</gene>
<keyword evidence="13" id="KW-1185">Reference proteome</keyword>
<evidence type="ECO:0000313" key="12">
    <source>
        <dbReference type="EMBL" id="SED35368.1"/>
    </source>
</evidence>
<dbReference type="PANTHER" id="PTHR43401">
    <property type="entry name" value="L-THREONINE 3-DEHYDROGENASE"/>
    <property type="match status" value="1"/>
</dbReference>
<evidence type="ECO:0000313" key="13">
    <source>
        <dbReference type="Proteomes" id="UP000198609"/>
    </source>
</evidence>
<evidence type="ECO:0000259" key="11">
    <source>
        <dbReference type="Pfam" id="PF08240"/>
    </source>
</evidence>
<dbReference type="GO" id="GO:0016491">
    <property type="term" value="F:oxidoreductase activity"/>
    <property type="evidence" value="ECO:0007669"/>
    <property type="project" value="UniProtKB-KW"/>
</dbReference>
<evidence type="ECO:0000256" key="5">
    <source>
        <dbReference type="ARBA" id="ARBA00038004"/>
    </source>
</evidence>
<dbReference type="InterPro" id="IPR050129">
    <property type="entry name" value="Zn_alcohol_dh"/>
</dbReference>
<dbReference type="Proteomes" id="UP000198609">
    <property type="component" value="Unassembled WGS sequence"/>
</dbReference>
<keyword evidence="2" id="KW-0560">Oxidoreductase</keyword>
<evidence type="ECO:0000256" key="4">
    <source>
        <dbReference type="ARBA" id="ARBA00037908"/>
    </source>
</evidence>
<evidence type="ECO:0000256" key="1">
    <source>
        <dbReference type="ARBA" id="ARBA00001947"/>
    </source>
</evidence>
<dbReference type="InterPro" id="IPR036291">
    <property type="entry name" value="NAD(P)-bd_dom_sf"/>
</dbReference>
<evidence type="ECO:0000256" key="3">
    <source>
        <dbReference type="ARBA" id="ARBA00037678"/>
    </source>
</evidence>
<accession>A0A1H5A0C5</accession>
<evidence type="ECO:0000256" key="8">
    <source>
        <dbReference type="ARBA" id="ARBA00048685"/>
    </source>
</evidence>
<dbReference type="EMBL" id="FNST01000002">
    <property type="protein sequence ID" value="SED35368.1"/>
    <property type="molecule type" value="Genomic_DNA"/>
</dbReference>
<dbReference type="InterPro" id="IPR013149">
    <property type="entry name" value="ADH-like_C"/>
</dbReference>
<sequence length="367" mass="38942">MPLPDHPAPMTEKKSRAPAIHQRQVRVTAPLRVALVERDLTGPPPPGEVRVRVREVGVCGSDLKMWSGEHAVLKPPLVLGHEAWGTVEEHAVAADATGAAPLVPGTPVVIVPPAGCGTCHNCARGREQLCARMRFVGGQIDGAMARFLTVPPRHLLRIDPRVPEELRVLIEPLAVAVHAVGRARVAAGDQVLVIGAGPIGVFCSLVLAAQGVGRVVVTDRDPLRLDLAHRLGVPHHVRTTADQPLLAAGDHIRSEGADVVFDCVGAQTTTTQALTATCRGGRTVLVGISPAELTVGGVALQRGERELIGVQMYQREDFTHAMDLLAEGLVPAIDGLKRSRPLGRAGELLDELARRPSPALKETLLPD</sequence>
<evidence type="ECO:0000256" key="2">
    <source>
        <dbReference type="ARBA" id="ARBA00023002"/>
    </source>
</evidence>
<dbReference type="Pfam" id="PF00107">
    <property type="entry name" value="ADH_zinc_N"/>
    <property type="match status" value="1"/>
</dbReference>
<dbReference type="InterPro" id="IPR011032">
    <property type="entry name" value="GroES-like_sf"/>
</dbReference>
<feature type="domain" description="Alcohol dehydrogenase-like C-terminal" evidence="10">
    <location>
        <begin position="198"/>
        <end position="327"/>
    </location>
</feature>
<organism evidence="12 13">
    <name type="scientific">Streptomyces melanosporofaciens</name>
    <dbReference type="NCBI Taxonomy" id="67327"/>
    <lineage>
        <taxon>Bacteria</taxon>
        <taxon>Bacillati</taxon>
        <taxon>Actinomycetota</taxon>
        <taxon>Actinomycetes</taxon>
        <taxon>Kitasatosporales</taxon>
        <taxon>Streptomycetaceae</taxon>
        <taxon>Streptomyces</taxon>
        <taxon>Streptomyces violaceusniger group</taxon>
    </lineage>
</organism>
<proteinExistence type="inferred from homology"/>
<comment type="catalytic activity">
    <reaction evidence="9">
        <text>2-deoxy-scyllo-inosamine + NADP(+) = 3-amino-2,3-dideoxy-scyllo-inosose + NADPH + H(+)</text>
        <dbReference type="Rhea" id="RHEA:33879"/>
        <dbReference type="ChEBI" id="CHEBI:15378"/>
        <dbReference type="ChEBI" id="CHEBI:57783"/>
        <dbReference type="ChEBI" id="CHEBI:58349"/>
        <dbReference type="ChEBI" id="CHEBI:65002"/>
        <dbReference type="ChEBI" id="CHEBI:65003"/>
        <dbReference type="EC" id="1.1.1.329"/>
    </reaction>
</comment>
<dbReference type="EC" id="1.1.1.329" evidence="6"/>
<name>A0A1H5A0C5_STRMJ</name>
<reference evidence="13" key="1">
    <citation type="submission" date="2016-10" db="EMBL/GenBank/DDBJ databases">
        <authorList>
            <person name="Varghese N."/>
            <person name="Submissions S."/>
        </authorList>
    </citation>
    <scope>NUCLEOTIDE SEQUENCE [LARGE SCALE GENOMIC DNA]</scope>
    <source>
        <strain evidence="13">DSM 40318</strain>
    </source>
</reference>
<dbReference type="Gene3D" id="3.90.180.10">
    <property type="entry name" value="Medium-chain alcohol dehydrogenases, catalytic domain"/>
    <property type="match status" value="1"/>
</dbReference>
<comment type="cofactor">
    <cofactor evidence="1">
        <name>Zn(2+)</name>
        <dbReference type="ChEBI" id="CHEBI:29105"/>
    </cofactor>
</comment>
<protein>
    <recommendedName>
        <fullName evidence="7">2-deoxy-scyllo-inosamine dehydrogenase</fullName>
        <ecNumber evidence="6">1.1.1.329</ecNumber>
    </recommendedName>
</protein>
<dbReference type="AlphaFoldDB" id="A0A1H5A0C5"/>
<comment type="pathway">
    <text evidence="4">Metabolic intermediate biosynthesis; 2-deoxystreptamine biosynthesis; 2-deoxystreptamine from D-glucose 6-phosphate: step 3/4.</text>
</comment>
<dbReference type="PANTHER" id="PTHR43401:SF2">
    <property type="entry name" value="L-THREONINE 3-DEHYDROGENASE"/>
    <property type="match status" value="1"/>
</dbReference>
<dbReference type="Gene3D" id="3.40.50.720">
    <property type="entry name" value="NAD(P)-binding Rossmann-like Domain"/>
    <property type="match status" value="1"/>
</dbReference>
<evidence type="ECO:0000256" key="9">
    <source>
        <dbReference type="ARBA" id="ARBA00049085"/>
    </source>
</evidence>